<dbReference type="Gene3D" id="3.50.50.60">
    <property type="entry name" value="FAD/NAD(P)-binding domain"/>
    <property type="match status" value="1"/>
</dbReference>
<organism evidence="1 2">
    <name type="scientific">Roseofilum halophilum BLCC-M91</name>
    <dbReference type="NCBI Taxonomy" id="3022259"/>
    <lineage>
        <taxon>Bacteria</taxon>
        <taxon>Bacillati</taxon>
        <taxon>Cyanobacteriota</taxon>
        <taxon>Cyanophyceae</taxon>
        <taxon>Desertifilales</taxon>
        <taxon>Desertifilaceae</taxon>
        <taxon>Roseofilum</taxon>
        <taxon>Roseofilum halophilum</taxon>
    </lineage>
</organism>
<keyword evidence="2" id="KW-1185">Reference proteome</keyword>
<comment type="caution">
    <text evidence="1">The sequence shown here is derived from an EMBL/GenBank/DDBJ whole genome shotgun (WGS) entry which is preliminary data.</text>
</comment>
<dbReference type="EMBL" id="JAQPOK010000062">
    <property type="protein sequence ID" value="MDJ1178665.1"/>
    <property type="molecule type" value="Genomic_DNA"/>
</dbReference>
<dbReference type="RefSeq" id="WP_283761977.1">
    <property type="nucleotide sequence ID" value="NZ_JAQPOK010000062.1"/>
</dbReference>
<evidence type="ECO:0000313" key="2">
    <source>
        <dbReference type="Proteomes" id="UP001231370"/>
    </source>
</evidence>
<accession>A0ABT7BHJ5</accession>
<gene>
    <name evidence="1" type="ORF">PJF56_07310</name>
</gene>
<evidence type="ECO:0000313" key="1">
    <source>
        <dbReference type="EMBL" id="MDJ1178665.1"/>
    </source>
</evidence>
<dbReference type="Proteomes" id="UP001231370">
    <property type="component" value="Unassembled WGS sequence"/>
</dbReference>
<proteinExistence type="predicted"/>
<name>A0ABT7BHJ5_9CYAN</name>
<dbReference type="InterPro" id="IPR036188">
    <property type="entry name" value="FAD/NAD-bd_sf"/>
</dbReference>
<protein>
    <submittedName>
        <fullName evidence="1">Uncharacterized protein</fullName>
    </submittedName>
</protein>
<reference evidence="1 2" key="1">
    <citation type="submission" date="2023-01" db="EMBL/GenBank/DDBJ databases">
        <title>Novel diversity within Roseofilum (Cyanobacteria; Desertifilaceae) from marine benthic mats with descriptions of four novel species.</title>
        <authorList>
            <person name="Wang Y."/>
            <person name="Berthold D.E."/>
            <person name="Hu J."/>
            <person name="Lefler F.W."/>
            <person name="Laughinghouse H.D. IV."/>
        </authorList>
    </citation>
    <scope>NUCLEOTIDE SEQUENCE [LARGE SCALE GENOMIC DNA]</scope>
    <source>
        <strain evidence="1 2">BLCC-M91</strain>
    </source>
</reference>
<sequence length="88" mass="10137">MTNHMVFIKEMAYQALPYRQRKTALSNSFRVDALLKQDMLTAGRQLNNVALVETMVQESYPTLQWLTEELGVKFKENVLCLVALQGKM</sequence>